<organism evidence="2 3">
    <name type="scientific">Clonostachys rhizophaga</name>
    <dbReference type="NCBI Taxonomy" id="160324"/>
    <lineage>
        <taxon>Eukaryota</taxon>
        <taxon>Fungi</taxon>
        <taxon>Dikarya</taxon>
        <taxon>Ascomycota</taxon>
        <taxon>Pezizomycotina</taxon>
        <taxon>Sordariomycetes</taxon>
        <taxon>Hypocreomycetidae</taxon>
        <taxon>Hypocreales</taxon>
        <taxon>Bionectriaceae</taxon>
        <taxon>Clonostachys</taxon>
    </lineage>
</organism>
<dbReference type="SUPFAM" id="SSF51445">
    <property type="entry name" value="(Trans)glycosidases"/>
    <property type="match status" value="1"/>
</dbReference>
<dbReference type="OrthoDB" id="1887033at2759"/>
<reference evidence="2" key="1">
    <citation type="submission" date="2021-10" db="EMBL/GenBank/DDBJ databases">
        <authorList>
            <person name="Piombo E."/>
        </authorList>
    </citation>
    <scope>NUCLEOTIDE SEQUENCE</scope>
</reference>
<gene>
    <name evidence="2" type="ORF">CRHIZ90672A_00005233</name>
</gene>
<sequence>MTRSTVAGCSRKTASDPEVAPSCPSPRLLRMQALPPPRSTKRRKRLVQHNYYFAGSPTTSANLPQFLCQDAQNAVDDRFPVFVGEWSIEAASNNTLVSRPRNLNTGLKAWAQYTRGSSFWTWKFRGNVPVNGEGTQAKYWN</sequence>
<evidence type="ECO:0000256" key="1">
    <source>
        <dbReference type="SAM" id="MobiDB-lite"/>
    </source>
</evidence>
<comment type="caution">
    <text evidence="2">The sequence shown here is derived from an EMBL/GenBank/DDBJ whole genome shotgun (WGS) entry which is preliminary data.</text>
</comment>
<dbReference type="InterPro" id="IPR017853">
    <property type="entry name" value="GH"/>
</dbReference>
<dbReference type="Gene3D" id="3.20.20.80">
    <property type="entry name" value="Glycosidases"/>
    <property type="match status" value="1"/>
</dbReference>
<dbReference type="AlphaFoldDB" id="A0A9N9VH94"/>
<keyword evidence="3" id="KW-1185">Reference proteome</keyword>
<dbReference type="EMBL" id="CABFNQ020000702">
    <property type="protein sequence ID" value="CAH0025083.1"/>
    <property type="molecule type" value="Genomic_DNA"/>
</dbReference>
<evidence type="ECO:0000313" key="2">
    <source>
        <dbReference type="EMBL" id="CAH0025083.1"/>
    </source>
</evidence>
<protein>
    <submittedName>
        <fullName evidence="2">Uncharacterized protein</fullName>
    </submittedName>
</protein>
<evidence type="ECO:0000313" key="3">
    <source>
        <dbReference type="Proteomes" id="UP000696573"/>
    </source>
</evidence>
<accession>A0A9N9VH94</accession>
<proteinExistence type="predicted"/>
<name>A0A9N9VH94_9HYPO</name>
<dbReference type="Proteomes" id="UP000696573">
    <property type="component" value="Unassembled WGS sequence"/>
</dbReference>
<feature type="region of interest" description="Disordered" evidence="1">
    <location>
        <begin position="1"/>
        <end position="41"/>
    </location>
</feature>